<dbReference type="Proteomes" id="UP000663829">
    <property type="component" value="Unassembled WGS sequence"/>
</dbReference>
<dbReference type="AlphaFoldDB" id="A0A813WCB0"/>
<proteinExistence type="predicted"/>
<feature type="compositionally biased region" description="Polar residues" evidence="1">
    <location>
        <begin position="298"/>
        <end position="308"/>
    </location>
</feature>
<dbReference type="SUPFAM" id="SSF64356">
    <property type="entry name" value="SNARE-like"/>
    <property type="match status" value="1"/>
</dbReference>
<feature type="domain" description="Signal recognition particle receptor alpha subunit N-terminal" evidence="2">
    <location>
        <begin position="40"/>
        <end position="309"/>
    </location>
</feature>
<evidence type="ECO:0000313" key="4">
    <source>
        <dbReference type="EMBL" id="CAF3643613.1"/>
    </source>
</evidence>
<dbReference type="GO" id="GO:0005525">
    <property type="term" value="F:GTP binding"/>
    <property type="evidence" value="ECO:0007669"/>
    <property type="project" value="InterPro"/>
</dbReference>
<evidence type="ECO:0000313" key="5">
    <source>
        <dbReference type="Proteomes" id="UP000663829"/>
    </source>
</evidence>
<dbReference type="GO" id="GO:0006886">
    <property type="term" value="P:intracellular protein transport"/>
    <property type="evidence" value="ECO:0007669"/>
    <property type="project" value="InterPro"/>
</dbReference>
<sequence length="387" mass="44015">NTDTDTSFYLQKMLDFFYILTKGGLVLWCVPSASSEFVRTINDAIDKALLQGQGGKQKWVDPLNSRNIHYKLDNEFELVFILGYQKTLCLSYADKFLDEIQKRFRDQYKEDLIIGGFSRSFRQFRRTYWETLKAIEDEDEKSKREHRAQKKYEDTTKFNRTIKIATKKSDATDEKNHKKNKSSTKNKHEDKQITPDTAINNGDQEHVDIADTKEDPASATDLETHIENTAEEPAADDLQSPQSLMNPTSIEQKMLALKKRPAPFSKTATSRSPKPEKPTKKKTPQLWSKENPDPGNLDYTSKNDTASAGNARPGGTVAAPSDRGGLKALTIEGGSVASTLATNFWEKLKKVNVFASKTLTNEDIQIGMETMREHLIVRHRVFNNWEI</sequence>
<dbReference type="CDD" id="cd14826">
    <property type="entry name" value="SR_alpha_SRX"/>
    <property type="match status" value="1"/>
</dbReference>
<feature type="compositionally biased region" description="Basic and acidic residues" evidence="1">
    <location>
        <begin position="167"/>
        <end position="176"/>
    </location>
</feature>
<dbReference type="Pfam" id="PF04086">
    <property type="entry name" value="SRP-alpha_N"/>
    <property type="match status" value="1"/>
</dbReference>
<feature type="region of interest" description="Disordered" evidence="1">
    <location>
        <begin position="257"/>
        <end position="323"/>
    </location>
</feature>
<dbReference type="EMBL" id="CAJOBC010000969">
    <property type="protein sequence ID" value="CAF3643613.1"/>
    <property type="molecule type" value="Genomic_DNA"/>
</dbReference>
<dbReference type="GO" id="GO:0003924">
    <property type="term" value="F:GTPase activity"/>
    <property type="evidence" value="ECO:0007669"/>
    <property type="project" value="InterPro"/>
</dbReference>
<keyword evidence="5" id="KW-1185">Reference proteome</keyword>
<reference evidence="3" key="1">
    <citation type="submission" date="2021-02" db="EMBL/GenBank/DDBJ databases">
        <authorList>
            <person name="Nowell W R."/>
        </authorList>
    </citation>
    <scope>NUCLEOTIDE SEQUENCE</scope>
</reference>
<dbReference type="GO" id="GO:0005785">
    <property type="term" value="C:signal recognition particle receptor complex"/>
    <property type="evidence" value="ECO:0007669"/>
    <property type="project" value="InterPro"/>
</dbReference>
<name>A0A813WCB0_9BILA</name>
<dbReference type="Proteomes" id="UP000681722">
    <property type="component" value="Unassembled WGS sequence"/>
</dbReference>
<dbReference type="GO" id="GO:0005047">
    <property type="term" value="F:signal recognition particle binding"/>
    <property type="evidence" value="ECO:0007669"/>
    <property type="project" value="InterPro"/>
</dbReference>
<dbReference type="Gene3D" id="3.30.450.60">
    <property type="match status" value="1"/>
</dbReference>
<organism evidence="3 5">
    <name type="scientific">Didymodactylos carnosus</name>
    <dbReference type="NCBI Taxonomy" id="1234261"/>
    <lineage>
        <taxon>Eukaryota</taxon>
        <taxon>Metazoa</taxon>
        <taxon>Spiralia</taxon>
        <taxon>Gnathifera</taxon>
        <taxon>Rotifera</taxon>
        <taxon>Eurotatoria</taxon>
        <taxon>Bdelloidea</taxon>
        <taxon>Philodinida</taxon>
        <taxon>Philodinidae</taxon>
        <taxon>Didymodactylos</taxon>
    </lineage>
</organism>
<comment type="caution">
    <text evidence="3">The sequence shown here is derived from an EMBL/GenBank/DDBJ whole genome shotgun (WGS) entry which is preliminary data.</text>
</comment>
<gene>
    <name evidence="3" type="ORF">GPM918_LOCUS6323</name>
    <name evidence="4" type="ORF">SRO942_LOCUS6323</name>
</gene>
<protein>
    <recommendedName>
        <fullName evidence="2">Signal recognition particle receptor alpha subunit N-terminal domain-containing protein</fullName>
    </recommendedName>
</protein>
<evidence type="ECO:0000256" key="1">
    <source>
        <dbReference type="SAM" id="MobiDB-lite"/>
    </source>
</evidence>
<evidence type="ECO:0000259" key="2">
    <source>
        <dbReference type="Pfam" id="PF04086"/>
    </source>
</evidence>
<dbReference type="EMBL" id="CAJNOQ010000969">
    <property type="protein sequence ID" value="CAF0855836.1"/>
    <property type="molecule type" value="Genomic_DNA"/>
</dbReference>
<dbReference type="InterPro" id="IPR011012">
    <property type="entry name" value="Longin-like_dom_sf"/>
</dbReference>
<accession>A0A813WCB0</accession>
<dbReference type="InterPro" id="IPR007222">
    <property type="entry name" value="Sig_recog_particle_rcpt_asu_N"/>
</dbReference>
<evidence type="ECO:0000313" key="3">
    <source>
        <dbReference type="EMBL" id="CAF0855836.1"/>
    </source>
</evidence>
<feature type="region of interest" description="Disordered" evidence="1">
    <location>
        <begin position="163"/>
        <end position="204"/>
    </location>
</feature>
<dbReference type="OrthoDB" id="1727884at2759"/>
<feature type="non-terminal residue" evidence="3">
    <location>
        <position position="1"/>
    </location>
</feature>